<keyword evidence="3" id="KW-1185">Reference proteome</keyword>
<proteinExistence type="predicted"/>
<gene>
    <name evidence="2" type="ORF">GCM10011360_12210</name>
</gene>
<reference evidence="3" key="1">
    <citation type="journal article" date="2019" name="Int. J. Syst. Evol. Microbiol.">
        <title>The Global Catalogue of Microorganisms (GCM) 10K type strain sequencing project: providing services to taxonomists for standard genome sequencing and annotation.</title>
        <authorList>
            <consortium name="The Broad Institute Genomics Platform"/>
            <consortium name="The Broad Institute Genome Sequencing Center for Infectious Disease"/>
            <person name="Wu L."/>
            <person name="Ma J."/>
        </authorList>
    </citation>
    <scope>NUCLEOTIDE SEQUENCE [LARGE SCALE GENOMIC DNA]</scope>
    <source>
        <strain evidence="3">CGMCC 1.12664</strain>
    </source>
</reference>
<feature type="region of interest" description="Disordered" evidence="1">
    <location>
        <begin position="35"/>
        <end position="72"/>
    </location>
</feature>
<sequence>MKILLAATVPLALAGCSQPFEPPLAAPLTRAADPMTARAAPAGPAVAHTSRAIEAPGDWRQLNDAQAPGGSS</sequence>
<dbReference type="AlphaFoldDB" id="A0A917EEX1"/>
<protein>
    <submittedName>
        <fullName evidence="2">Uncharacterized protein</fullName>
    </submittedName>
</protein>
<organism evidence="2 3">
    <name type="scientific">Primorskyibacter flagellatus</name>
    <dbReference type="NCBI Taxonomy" id="1387277"/>
    <lineage>
        <taxon>Bacteria</taxon>
        <taxon>Pseudomonadati</taxon>
        <taxon>Pseudomonadota</taxon>
        <taxon>Alphaproteobacteria</taxon>
        <taxon>Rhodobacterales</taxon>
        <taxon>Roseobacteraceae</taxon>
        <taxon>Primorskyibacter</taxon>
    </lineage>
</organism>
<dbReference type="EMBL" id="BMFJ01000001">
    <property type="protein sequence ID" value="GGE25372.1"/>
    <property type="molecule type" value="Genomic_DNA"/>
</dbReference>
<dbReference type="PROSITE" id="PS51257">
    <property type="entry name" value="PROKAR_LIPOPROTEIN"/>
    <property type="match status" value="1"/>
</dbReference>
<accession>A0A917EEX1</accession>
<evidence type="ECO:0000313" key="3">
    <source>
        <dbReference type="Proteomes" id="UP000612855"/>
    </source>
</evidence>
<evidence type="ECO:0000256" key="1">
    <source>
        <dbReference type="SAM" id="MobiDB-lite"/>
    </source>
</evidence>
<feature type="compositionally biased region" description="Low complexity" evidence="1">
    <location>
        <begin position="35"/>
        <end position="47"/>
    </location>
</feature>
<dbReference type="Proteomes" id="UP000612855">
    <property type="component" value="Unassembled WGS sequence"/>
</dbReference>
<comment type="caution">
    <text evidence="2">The sequence shown here is derived from an EMBL/GenBank/DDBJ whole genome shotgun (WGS) entry which is preliminary data.</text>
</comment>
<name>A0A917EEX1_9RHOB</name>
<evidence type="ECO:0000313" key="2">
    <source>
        <dbReference type="EMBL" id="GGE25372.1"/>
    </source>
</evidence>